<dbReference type="Pfam" id="PF00534">
    <property type="entry name" value="Glycos_transf_1"/>
    <property type="match status" value="1"/>
</dbReference>
<dbReference type="GO" id="GO:0016757">
    <property type="term" value="F:glycosyltransferase activity"/>
    <property type="evidence" value="ECO:0007669"/>
    <property type="project" value="UniProtKB-KW"/>
</dbReference>
<evidence type="ECO:0000256" key="5">
    <source>
        <dbReference type="ARBA" id="ARBA00022679"/>
    </source>
</evidence>
<proteinExistence type="inferred from homology"/>
<dbReference type="GO" id="GO:0006006">
    <property type="term" value="P:glucose metabolic process"/>
    <property type="evidence" value="ECO:0007669"/>
    <property type="project" value="UniProtKB-KW"/>
</dbReference>
<keyword evidence="3" id="KW-0313">Glucose metabolism</keyword>
<dbReference type="OrthoDB" id="9813638at2"/>
<sequence length="409" mass="46484">MDIVRTGTKRLKDYREIIPLIEYEKIAKLGEELKGLKVLHINATAFGGGVAEILHTLVPLMNDVGLSAEWRVIAGSQEFFELTKRMHNALQGKEDDLSENDINLFRSITKKNSDIDFGEYDVVVIHDPQPVALPEFVDKKNAKLVWRCHIDTSTPNKKFISFIDSFMKHYDAGIFTLKRYAGQLSVERLYEIPPSIDPLSDKNRELGEEEFKRAIAKLKIDPDKPVITQVSRFDPWKDPKGVVDTYRRLKKDYPDLQLLLIGSMATDDPEGWEVYEDLLRYVGMDYDIKVLTNLNGIGNIEVNAAQRISEVVLQKSLREGFALTVSEALWKNTPVIGGNVGGIPLQIVHGENGYLVNSVGEAIEYTGTLLKDPALRERMGNKGKEIVREKFLITRHLKDYLVLFRDLVR</sequence>
<dbReference type="STRING" id="1453497.AT15_01100"/>
<dbReference type="EMBL" id="JFHK01000015">
    <property type="protein sequence ID" value="OAA30144.1"/>
    <property type="molecule type" value="Genomic_DNA"/>
</dbReference>
<comment type="subunit">
    <text evidence="2">Homodimer.</text>
</comment>
<dbReference type="Pfam" id="PF21269">
    <property type="entry name" value="TreT_GT1"/>
    <property type="match status" value="1"/>
</dbReference>
<evidence type="ECO:0000313" key="10">
    <source>
        <dbReference type="Proteomes" id="UP000077339"/>
    </source>
</evidence>
<dbReference type="AlphaFoldDB" id="A0A176K0W9"/>
<feature type="domain" description="Glycosyl transferase family 1" evidence="7">
    <location>
        <begin position="213"/>
        <end position="385"/>
    </location>
</feature>
<keyword evidence="6" id="KW-0119">Carbohydrate metabolism</keyword>
<dbReference type="Proteomes" id="UP000077339">
    <property type="component" value="Unassembled WGS sequence"/>
</dbReference>
<gene>
    <name evidence="9" type="ORF">AT15_01100</name>
</gene>
<evidence type="ECO:0000256" key="4">
    <source>
        <dbReference type="ARBA" id="ARBA00022676"/>
    </source>
</evidence>
<keyword evidence="5 9" id="KW-0808">Transferase</keyword>
<evidence type="ECO:0000313" key="9">
    <source>
        <dbReference type="EMBL" id="OAA30144.1"/>
    </source>
</evidence>
<dbReference type="RefSeq" id="WP_068347857.1">
    <property type="nucleotide sequence ID" value="NZ_JFHK01000015.1"/>
</dbReference>
<accession>A0A176K0W9</accession>
<dbReference type="PATRIC" id="fig|1453497.3.peg.230"/>
<evidence type="ECO:0000256" key="1">
    <source>
        <dbReference type="ARBA" id="ARBA00009481"/>
    </source>
</evidence>
<comment type="similarity">
    <text evidence="1">Belongs to the glycosyltransferase group 1 family. Glycosyltransferase 4 subfamily.</text>
</comment>
<dbReference type="PANTHER" id="PTHR47779:SF1">
    <property type="entry name" value="SYNTHASE (CCG-9), PUTATIVE (AFU_ORTHOLOGUE AFUA_3G12100)-RELATED"/>
    <property type="match status" value="1"/>
</dbReference>
<feature type="domain" description="Trehalose synthase N-terminal" evidence="8">
    <location>
        <begin position="40"/>
        <end position="181"/>
    </location>
</feature>
<dbReference type="InterPro" id="IPR049438">
    <property type="entry name" value="TreT_GT1"/>
</dbReference>
<name>A0A176K0W9_9BACT</name>
<protein>
    <submittedName>
        <fullName evidence="9">Glycosyl transferase family 1</fullName>
    </submittedName>
</protein>
<evidence type="ECO:0000256" key="2">
    <source>
        <dbReference type="ARBA" id="ARBA00011738"/>
    </source>
</evidence>
<dbReference type="PANTHER" id="PTHR47779">
    <property type="entry name" value="SYNTHASE (CCG-9), PUTATIVE (AFU_ORTHOLOGUE AFUA_3G12100)-RELATED"/>
    <property type="match status" value="1"/>
</dbReference>
<keyword evidence="4" id="KW-0328">Glycosyltransferase</keyword>
<evidence type="ECO:0000259" key="7">
    <source>
        <dbReference type="Pfam" id="PF00534"/>
    </source>
</evidence>
<comment type="caution">
    <text evidence="9">The sequence shown here is derived from an EMBL/GenBank/DDBJ whole genome shotgun (WGS) entry which is preliminary data.</text>
</comment>
<keyword evidence="10" id="KW-1185">Reference proteome</keyword>
<evidence type="ECO:0000256" key="3">
    <source>
        <dbReference type="ARBA" id="ARBA00022526"/>
    </source>
</evidence>
<dbReference type="SUPFAM" id="SSF53756">
    <property type="entry name" value="UDP-Glycosyltransferase/glycogen phosphorylase"/>
    <property type="match status" value="1"/>
</dbReference>
<evidence type="ECO:0000256" key="6">
    <source>
        <dbReference type="ARBA" id="ARBA00023277"/>
    </source>
</evidence>
<dbReference type="Gene3D" id="3.40.50.2000">
    <property type="entry name" value="Glycogen Phosphorylase B"/>
    <property type="match status" value="2"/>
</dbReference>
<dbReference type="InterPro" id="IPR001296">
    <property type="entry name" value="Glyco_trans_1"/>
</dbReference>
<organism evidence="9 10">
    <name type="scientific">Kosmotoga arenicorallina S304</name>
    <dbReference type="NCBI Taxonomy" id="1453497"/>
    <lineage>
        <taxon>Bacteria</taxon>
        <taxon>Thermotogati</taxon>
        <taxon>Thermotogota</taxon>
        <taxon>Thermotogae</taxon>
        <taxon>Kosmotogales</taxon>
        <taxon>Kosmotogaceae</taxon>
        <taxon>Kosmotoga</taxon>
    </lineage>
</organism>
<reference evidence="9 10" key="1">
    <citation type="submission" date="2014-02" db="EMBL/GenBank/DDBJ databases">
        <title>Kosmotoga genome sequencing.</title>
        <authorList>
            <person name="Pollo S.M."/>
            <person name="Charchuk R."/>
            <person name="Nesbo C.L."/>
        </authorList>
    </citation>
    <scope>NUCLEOTIDE SEQUENCE [LARGE SCALE GENOMIC DNA]</scope>
    <source>
        <strain evidence="9 10">S304</strain>
    </source>
</reference>
<evidence type="ECO:0000259" key="8">
    <source>
        <dbReference type="Pfam" id="PF21269"/>
    </source>
</evidence>
<dbReference type="InterPro" id="IPR052078">
    <property type="entry name" value="Trehalose_Metab_GTase"/>
</dbReference>